<feature type="transmembrane region" description="Helical" evidence="7">
    <location>
        <begin position="285"/>
        <end position="303"/>
    </location>
</feature>
<dbReference type="EMBL" id="VJXR01000006">
    <property type="protein sequence ID" value="TRW46809.1"/>
    <property type="molecule type" value="Genomic_DNA"/>
</dbReference>
<dbReference type="GO" id="GO:0055085">
    <property type="term" value="P:transmembrane transport"/>
    <property type="evidence" value="ECO:0007669"/>
    <property type="project" value="InterPro"/>
</dbReference>
<evidence type="ECO:0000256" key="5">
    <source>
        <dbReference type="ARBA" id="ARBA00022989"/>
    </source>
</evidence>
<evidence type="ECO:0000313" key="10">
    <source>
        <dbReference type="EMBL" id="TRW46809.1"/>
    </source>
</evidence>
<dbReference type="InterPro" id="IPR000515">
    <property type="entry name" value="MetI-like"/>
</dbReference>
<organism evidence="10 11">
    <name type="scientific">Georgenia yuyongxinii</name>
    <dbReference type="NCBI Taxonomy" id="2589797"/>
    <lineage>
        <taxon>Bacteria</taxon>
        <taxon>Bacillati</taxon>
        <taxon>Actinomycetota</taxon>
        <taxon>Actinomycetes</taxon>
        <taxon>Micrococcales</taxon>
        <taxon>Bogoriellaceae</taxon>
        <taxon>Georgenia</taxon>
    </lineage>
</organism>
<evidence type="ECO:0000256" key="1">
    <source>
        <dbReference type="ARBA" id="ARBA00004651"/>
    </source>
</evidence>
<dbReference type="PANTHER" id="PTHR30151">
    <property type="entry name" value="ALKANE SULFONATE ABC TRANSPORTER-RELATED, MEMBRANE SUBUNIT"/>
    <property type="match status" value="1"/>
</dbReference>
<dbReference type="SUPFAM" id="SSF161098">
    <property type="entry name" value="MetI-like"/>
    <property type="match status" value="1"/>
</dbReference>
<keyword evidence="4 7" id="KW-0812">Transmembrane</keyword>
<evidence type="ECO:0000313" key="11">
    <source>
        <dbReference type="Proteomes" id="UP000318693"/>
    </source>
</evidence>
<accession>A0A552WW53</accession>
<keyword evidence="3" id="KW-1003">Cell membrane</keyword>
<feature type="transmembrane region" description="Helical" evidence="7">
    <location>
        <begin position="252"/>
        <end position="273"/>
    </location>
</feature>
<comment type="caution">
    <text evidence="10">The sequence shown here is derived from an EMBL/GenBank/DDBJ whole genome shotgun (WGS) entry which is preliminary data.</text>
</comment>
<keyword evidence="5 7" id="KW-1133">Transmembrane helix</keyword>
<evidence type="ECO:0000259" key="9">
    <source>
        <dbReference type="PROSITE" id="PS50928"/>
    </source>
</evidence>
<protein>
    <submittedName>
        <fullName evidence="10">ABC transporter permease</fullName>
    </submittedName>
</protein>
<feature type="domain" description="ABC transmembrane type-1" evidence="9">
    <location>
        <begin position="123"/>
        <end position="304"/>
    </location>
</feature>
<evidence type="ECO:0000256" key="7">
    <source>
        <dbReference type="RuleBase" id="RU363032"/>
    </source>
</evidence>
<feature type="transmembrane region" description="Helical" evidence="7">
    <location>
        <begin position="119"/>
        <end position="149"/>
    </location>
</feature>
<feature type="transmembrane region" description="Helical" evidence="7">
    <location>
        <begin position="188"/>
        <end position="208"/>
    </location>
</feature>
<keyword evidence="6 7" id="KW-0472">Membrane</keyword>
<keyword evidence="11" id="KW-1185">Reference proteome</keyword>
<feature type="compositionally biased region" description="Polar residues" evidence="8">
    <location>
        <begin position="26"/>
        <end position="35"/>
    </location>
</feature>
<comment type="similarity">
    <text evidence="7">Belongs to the binding-protein-dependent transport system permease family.</text>
</comment>
<dbReference type="PROSITE" id="PS50928">
    <property type="entry name" value="ABC_TM1"/>
    <property type="match status" value="1"/>
</dbReference>
<dbReference type="InterPro" id="IPR035906">
    <property type="entry name" value="MetI-like_sf"/>
</dbReference>
<reference evidence="10 11" key="1">
    <citation type="submission" date="2019-07" db="EMBL/GenBank/DDBJ databases">
        <title>Georgenia wutianyii sp. nov. and Georgenia *** sp. nov. isolated from plateau pika (Ochotona curzoniae) in the Qinghai-Tibet plateau of China.</title>
        <authorList>
            <person name="Tian Z."/>
        </authorList>
    </citation>
    <scope>NUCLEOTIDE SEQUENCE [LARGE SCALE GENOMIC DNA]</scope>
    <source>
        <strain evidence="10 11">Z446</strain>
    </source>
</reference>
<evidence type="ECO:0000256" key="8">
    <source>
        <dbReference type="SAM" id="MobiDB-lite"/>
    </source>
</evidence>
<comment type="subcellular location">
    <subcellularLocation>
        <location evidence="1 7">Cell membrane</location>
        <topology evidence="1 7">Multi-pass membrane protein</topology>
    </subcellularLocation>
</comment>
<evidence type="ECO:0000256" key="4">
    <source>
        <dbReference type="ARBA" id="ARBA00022692"/>
    </source>
</evidence>
<dbReference type="Gene3D" id="1.10.3720.10">
    <property type="entry name" value="MetI-like"/>
    <property type="match status" value="1"/>
</dbReference>
<sequence>MSCAPRLGDGFVPPPAVVPGPCARTGRTQVSTQTGHGRAATLVPPVSSADRTRTVDRLSRPSRQAVPLRRRGGAAIVAGAVVLIAWELVSRAGVVPAFFLPAPTAVAVRLGQDLTTGNLLAYTAPTLVEAALGCVLGTVVALPLGYAVFRSRWAAAALEPYIAASQALPAVAVAPLLTIWLGYGLVPIAVLCALLVFFPILLATVHGLRSLDPDVVAAARLDGAGERDLLRSIQLPLALPSLLTGLRNGFTLSVTGAVVGEMVIGGEGLGLMLAAHGRSADTTGIFSTLIVLCALAMAIYGLLTALERHLVNR</sequence>
<dbReference type="Proteomes" id="UP000318693">
    <property type="component" value="Unassembled WGS sequence"/>
</dbReference>
<feature type="transmembrane region" description="Helical" evidence="7">
    <location>
        <begin position="73"/>
        <end position="99"/>
    </location>
</feature>
<name>A0A552WW53_9MICO</name>
<feature type="transmembrane region" description="Helical" evidence="7">
    <location>
        <begin position="161"/>
        <end position="182"/>
    </location>
</feature>
<gene>
    <name evidence="10" type="ORF">FJ693_03580</name>
</gene>
<dbReference type="GO" id="GO:0005886">
    <property type="term" value="C:plasma membrane"/>
    <property type="evidence" value="ECO:0007669"/>
    <property type="project" value="UniProtKB-SubCell"/>
</dbReference>
<dbReference type="AlphaFoldDB" id="A0A552WW53"/>
<proteinExistence type="inferred from homology"/>
<dbReference type="PANTHER" id="PTHR30151:SF20">
    <property type="entry name" value="ABC TRANSPORTER PERMEASE PROTEIN HI_0355-RELATED"/>
    <property type="match status" value="1"/>
</dbReference>
<dbReference type="Pfam" id="PF00528">
    <property type="entry name" value="BPD_transp_1"/>
    <property type="match status" value="1"/>
</dbReference>
<dbReference type="CDD" id="cd06261">
    <property type="entry name" value="TM_PBP2"/>
    <property type="match status" value="1"/>
</dbReference>
<evidence type="ECO:0000256" key="6">
    <source>
        <dbReference type="ARBA" id="ARBA00023136"/>
    </source>
</evidence>
<feature type="region of interest" description="Disordered" evidence="8">
    <location>
        <begin position="18"/>
        <end position="41"/>
    </location>
</feature>
<evidence type="ECO:0000256" key="2">
    <source>
        <dbReference type="ARBA" id="ARBA00022448"/>
    </source>
</evidence>
<evidence type="ECO:0000256" key="3">
    <source>
        <dbReference type="ARBA" id="ARBA00022475"/>
    </source>
</evidence>
<keyword evidence="2 7" id="KW-0813">Transport</keyword>